<dbReference type="PANTHER" id="PTHR43214">
    <property type="entry name" value="TWO-COMPONENT RESPONSE REGULATOR"/>
    <property type="match status" value="1"/>
</dbReference>
<dbReference type="GO" id="GO:0006355">
    <property type="term" value="P:regulation of DNA-templated transcription"/>
    <property type="evidence" value="ECO:0007669"/>
    <property type="project" value="InterPro"/>
</dbReference>
<dbReference type="AlphaFoldDB" id="A0A1S2VK85"/>
<evidence type="ECO:0000313" key="6">
    <source>
        <dbReference type="EMBL" id="OIN59197.1"/>
    </source>
</evidence>
<feature type="domain" description="HTH luxR-type" evidence="4">
    <location>
        <begin position="148"/>
        <end position="213"/>
    </location>
</feature>
<dbReference type="SMART" id="SM00448">
    <property type="entry name" value="REC"/>
    <property type="match status" value="1"/>
</dbReference>
<dbReference type="Gene3D" id="3.40.50.2300">
    <property type="match status" value="1"/>
</dbReference>
<comment type="caution">
    <text evidence="6">The sequence shown here is derived from an EMBL/GenBank/DDBJ whole genome shotgun (WGS) entry which is preliminary data.</text>
</comment>
<dbReference type="SUPFAM" id="SSF52172">
    <property type="entry name" value="CheY-like"/>
    <property type="match status" value="1"/>
</dbReference>
<dbReference type="Proteomes" id="UP000181790">
    <property type="component" value="Unassembled WGS sequence"/>
</dbReference>
<reference evidence="6 7" key="1">
    <citation type="submission" date="2016-10" db="EMBL/GenBank/DDBJ databases">
        <title>Arsenicibacter rosenii gen. nov., sp. nov., an efficient arsenic-methylating bacterium isolated from an arsenic-contaminated paddy soil.</title>
        <authorList>
            <person name="Huang K."/>
        </authorList>
    </citation>
    <scope>NUCLEOTIDE SEQUENCE [LARGE SCALE GENOMIC DNA]</scope>
    <source>
        <strain evidence="6 7">SM-1</strain>
    </source>
</reference>
<keyword evidence="7" id="KW-1185">Reference proteome</keyword>
<dbReference type="PROSITE" id="PS50110">
    <property type="entry name" value="RESPONSE_REGULATORY"/>
    <property type="match status" value="1"/>
</dbReference>
<dbReference type="GO" id="GO:0003677">
    <property type="term" value="F:DNA binding"/>
    <property type="evidence" value="ECO:0007669"/>
    <property type="project" value="UniProtKB-KW"/>
</dbReference>
<feature type="domain" description="Response regulatory" evidence="5">
    <location>
        <begin position="3"/>
        <end position="121"/>
    </location>
</feature>
<dbReference type="Pfam" id="PF00072">
    <property type="entry name" value="Response_reg"/>
    <property type="match status" value="1"/>
</dbReference>
<dbReference type="InterPro" id="IPR000792">
    <property type="entry name" value="Tscrpt_reg_LuxR_C"/>
</dbReference>
<keyword evidence="2 6" id="KW-0238">DNA-binding</keyword>
<dbReference type="CDD" id="cd17535">
    <property type="entry name" value="REC_NarL-like"/>
    <property type="match status" value="1"/>
</dbReference>
<dbReference type="InterPro" id="IPR011006">
    <property type="entry name" value="CheY-like_superfamily"/>
</dbReference>
<dbReference type="PRINTS" id="PR00038">
    <property type="entry name" value="HTHLUXR"/>
</dbReference>
<dbReference type="SUPFAM" id="SSF46894">
    <property type="entry name" value="C-terminal effector domain of the bipartite response regulators"/>
    <property type="match status" value="1"/>
</dbReference>
<dbReference type="SMART" id="SM00421">
    <property type="entry name" value="HTH_LUXR"/>
    <property type="match status" value="1"/>
</dbReference>
<dbReference type="OrthoDB" id="9797341at2"/>
<dbReference type="PANTHER" id="PTHR43214:SF43">
    <property type="entry name" value="TWO-COMPONENT RESPONSE REGULATOR"/>
    <property type="match status" value="1"/>
</dbReference>
<protein>
    <submittedName>
        <fullName evidence="6">DNA-binding response regulator</fullName>
    </submittedName>
</protein>
<evidence type="ECO:0000256" key="2">
    <source>
        <dbReference type="ARBA" id="ARBA00023125"/>
    </source>
</evidence>
<keyword evidence="1 3" id="KW-0597">Phosphoprotein</keyword>
<evidence type="ECO:0000313" key="7">
    <source>
        <dbReference type="Proteomes" id="UP000181790"/>
    </source>
</evidence>
<proteinExistence type="predicted"/>
<gene>
    <name evidence="6" type="ORF">BLX24_09385</name>
</gene>
<dbReference type="InterPro" id="IPR058245">
    <property type="entry name" value="NreC/VraR/RcsB-like_REC"/>
</dbReference>
<accession>A0A1S2VK85</accession>
<dbReference type="Pfam" id="PF00196">
    <property type="entry name" value="GerE"/>
    <property type="match status" value="1"/>
</dbReference>
<feature type="modified residue" description="4-aspartylphosphate" evidence="3">
    <location>
        <position position="56"/>
    </location>
</feature>
<dbReference type="EMBL" id="MORL01000004">
    <property type="protein sequence ID" value="OIN59197.1"/>
    <property type="molecule type" value="Genomic_DNA"/>
</dbReference>
<dbReference type="CDD" id="cd06170">
    <property type="entry name" value="LuxR_C_like"/>
    <property type="match status" value="1"/>
</dbReference>
<organism evidence="6 7">
    <name type="scientific">Arsenicibacter rosenii</name>
    <dbReference type="NCBI Taxonomy" id="1750698"/>
    <lineage>
        <taxon>Bacteria</taxon>
        <taxon>Pseudomonadati</taxon>
        <taxon>Bacteroidota</taxon>
        <taxon>Cytophagia</taxon>
        <taxon>Cytophagales</taxon>
        <taxon>Spirosomataceae</taxon>
        <taxon>Arsenicibacter</taxon>
    </lineage>
</organism>
<dbReference type="RefSeq" id="WP_071502881.1">
    <property type="nucleotide sequence ID" value="NZ_MORL01000004.1"/>
</dbReference>
<evidence type="ECO:0000259" key="5">
    <source>
        <dbReference type="PROSITE" id="PS50110"/>
    </source>
</evidence>
<evidence type="ECO:0000256" key="1">
    <source>
        <dbReference type="ARBA" id="ARBA00022553"/>
    </source>
</evidence>
<sequence length="221" mass="24980">MIRIAIADDQLLFRRGMVSIINQFSDIEVVLEADNGQVLLDALAVADPTPDVVLLDLSMPVLNGVETTRLIHQRHPGLRIIILSVYGEDRFVSHLIDLGVNGYLFKNVEPREVEQAIRTVMEQDFYFNQAFLNAMRSRINKKTRLLLTDDIPSLLTIREKEVLQLICKQLTAQEIADTLSLSTRTIEGHRNNLLEKTGAKNTAGLVLFAIKHWLVDPNDLI</sequence>
<dbReference type="GO" id="GO:0000160">
    <property type="term" value="P:phosphorelay signal transduction system"/>
    <property type="evidence" value="ECO:0007669"/>
    <property type="project" value="InterPro"/>
</dbReference>
<evidence type="ECO:0000259" key="4">
    <source>
        <dbReference type="PROSITE" id="PS50043"/>
    </source>
</evidence>
<dbReference type="InterPro" id="IPR001789">
    <property type="entry name" value="Sig_transdc_resp-reg_receiver"/>
</dbReference>
<dbReference type="PROSITE" id="PS50043">
    <property type="entry name" value="HTH_LUXR_2"/>
    <property type="match status" value="1"/>
</dbReference>
<dbReference type="InterPro" id="IPR016032">
    <property type="entry name" value="Sig_transdc_resp-reg_C-effctor"/>
</dbReference>
<dbReference type="InterPro" id="IPR039420">
    <property type="entry name" value="WalR-like"/>
</dbReference>
<name>A0A1S2VK85_9BACT</name>
<evidence type="ECO:0000256" key="3">
    <source>
        <dbReference type="PROSITE-ProRule" id="PRU00169"/>
    </source>
</evidence>